<gene>
    <name evidence="1" type="ORF">SCOCK_450029</name>
</gene>
<proteinExistence type="predicted"/>
<reference evidence="1" key="1">
    <citation type="submission" date="2021-05" db="EMBL/GenBank/DDBJ databases">
        <authorList>
            <person name="Arsene-Ploetze F."/>
        </authorList>
    </citation>
    <scope>NUCLEOTIDE SEQUENCE</scope>
    <source>
        <strain evidence="1">DSM 42138</strain>
    </source>
</reference>
<evidence type="ECO:0000313" key="1">
    <source>
        <dbReference type="EMBL" id="CAG6396714.1"/>
    </source>
</evidence>
<dbReference type="AlphaFoldDB" id="A0A9W4GTN7"/>
<dbReference type="EMBL" id="CAJSLV010000076">
    <property type="protein sequence ID" value="CAG6396714.1"/>
    <property type="molecule type" value="Genomic_DNA"/>
</dbReference>
<sequence length="145" mass="15963">MDCVRNQVRQHFELPVVLDINVDSHPKVGAPGATTAHDLITSQRQGTLIRVQDLGRPGVTAVGIDVGCVEARTQHVKRFAMNTHSVRRANSTHEYELAELDAILTDHMQDPPTAVRSTPQVRRHNMIIDMTKAGRTESGCAGAHR</sequence>
<keyword evidence="2" id="KW-1185">Reference proteome</keyword>
<evidence type="ECO:0000313" key="2">
    <source>
        <dbReference type="Proteomes" id="UP001152519"/>
    </source>
</evidence>
<comment type="caution">
    <text evidence="1">The sequence shown here is derived from an EMBL/GenBank/DDBJ whole genome shotgun (WGS) entry which is preliminary data.</text>
</comment>
<accession>A0A9W4GTN7</accession>
<protein>
    <submittedName>
        <fullName evidence="1">Uncharacterized protein</fullName>
    </submittedName>
</protein>
<dbReference type="Proteomes" id="UP001152519">
    <property type="component" value="Unassembled WGS sequence"/>
</dbReference>
<organism evidence="1 2">
    <name type="scientific">Actinacidiphila cocklensis</name>
    <dbReference type="NCBI Taxonomy" id="887465"/>
    <lineage>
        <taxon>Bacteria</taxon>
        <taxon>Bacillati</taxon>
        <taxon>Actinomycetota</taxon>
        <taxon>Actinomycetes</taxon>
        <taxon>Kitasatosporales</taxon>
        <taxon>Streptomycetaceae</taxon>
        <taxon>Actinacidiphila</taxon>
    </lineage>
</organism>
<name>A0A9W4GTN7_9ACTN</name>